<dbReference type="AlphaFoldDB" id="X0B2T1"/>
<accession>X0B2T1</accession>
<gene>
    <name evidence="1" type="ORF">FOQG_19177</name>
</gene>
<protein>
    <submittedName>
        <fullName evidence="1">Uncharacterized protein</fullName>
    </submittedName>
</protein>
<evidence type="ECO:0000313" key="1">
    <source>
        <dbReference type="EMBL" id="EXK76061.1"/>
    </source>
</evidence>
<sequence>SQQRFRYLPAQAILSARAVIPDNLPSFSLI</sequence>
<reference evidence="1 2" key="1">
    <citation type="submission" date="2011-11" db="EMBL/GenBank/DDBJ databases">
        <title>The Genome Sequence of Fusarium oxysporum PHW815.</title>
        <authorList>
            <consortium name="The Broad Institute Genome Sequencing Platform"/>
            <person name="Ma L.-J."/>
            <person name="Gale L.R."/>
            <person name="Schwartz D.C."/>
            <person name="Zhou S."/>
            <person name="Corby-Kistler H."/>
            <person name="Young S.K."/>
            <person name="Zeng Q."/>
            <person name="Gargeya S."/>
            <person name="Fitzgerald M."/>
            <person name="Haas B."/>
            <person name="Abouelleil A."/>
            <person name="Alvarado L."/>
            <person name="Arachchi H.M."/>
            <person name="Berlin A."/>
            <person name="Brown A."/>
            <person name="Chapman S.B."/>
            <person name="Chen Z."/>
            <person name="Dunbar C."/>
            <person name="Freedman E."/>
            <person name="Gearin G."/>
            <person name="Goldberg J."/>
            <person name="Griggs A."/>
            <person name="Gujja S."/>
            <person name="Heiman D."/>
            <person name="Howarth C."/>
            <person name="Larson L."/>
            <person name="Lui A."/>
            <person name="MacDonald P.J.P."/>
            <person name="Montmayeur A."/>
            <person name="Murphy C."/>
            <person name="Neiman D."/>
            <person name="Pearson M."/>
            <person name="Priest M."/>
            <person name="Roberts A."/>
            <person name="Saif S."/>
            <person name="Shea T."/>
            <person name="Shenoy N."/>
            <person name="Sisk P."/>
            <person name="Stolte C."/>
            <person name="Sykes S."/>
            <person name="Wortman J."/>
            <person name="Nusbaum C."/>
            <person name="Birren B."/>
        </authorList>
    </citation>
    <scope>NUCLEOTIDE SEQUENCE [LARGE SCALE GENOMIC DNA]</scope>
    <source>
        <strain evidence="1 2">54005</strain>
    </source>
</reference>
<organism evidence="1 2">
    <name type="scientific">Fusarium oxysporum f. sp. raphani 54005</name>
    <dbReference type="NCBI Taxonomy" id="1089458"/>
    <lineage>
        <taxon>Eukaryota</taxon>
        <taxon>Fungi</taxon>
        <taxon>Dikarya</taxon>
        <taxon>Ascomycota</taxon>
        <taxon>Pezizomycotina</taxon>
        <taxon>Sordariomycetes</taxon>
        <taxon>Hypocreomycetidae</taxon>
        <taxon>Hypocreales</taxon>
        <taxon>Nectriaceae</taxon>
        <taxon>Fusarium</taxon>
        <taxon>Fusarium oxysporum species complex</taxon>
    </lineage>
</organism>
<evidence type="ECO:0000313" key="2">
    <source>
        <dbReference type="Proteomes" id="UP000030663"/>
    </source>
</evidence>
<dbReference type="EMBL" id="JH658773">
    <property type="protein sequence ID" value="EXK76061.1"/>
    <property type="molecule type" value="Genomic_DNA"/>
</dbReference>
<feature type="non-terminal residue" evidence="1">
    <location>
        <position position="1"/>
    </location>
</feature>
<keyword evidence="2" id="KW-1185">Reference proteome</keyword>
<name>X0B2T1_FUSOX</name>
<dbReference type="Proteomes" id="UP000030663">
    <property type="component" value="Unassembled WGS sequence"/>
</dbReference>
<dbReference type="HOGENOM" id="CLU_3408134_0_0_1"/>
<proteinExistence type="predicted"/>